<dbReference type="InterPro" id="IPR030382">
    <property type="entry name" value="MeTrfase_TRM5/TYW2"/>
</dbReference>
<name>T1B5W2_9ZZZZ</name>
<evidence type="ECO:0000256" key="3">
    <source>
        <dbReference type="ARBA" id="ARBA00022694"/>
    </source>
</evidence>
<keyword evidence="3" id="KW-0819">tRNA processing</keyword>
<dbReference type="GO" id="GO:0005737">
    <property type="term" value="C:cytoplasm"/>
    <property type="evidence" value="ECO:0007669"/>
    <property type="project" value="TreeGrafter"/>
</dbReference>
<dbReference type="PROSITE" id="PS51684">
    <property type="entry name" value="SAM_MT_TRM5_TYW2"/>
    <property type="match status" value="1"/>
</dbReference>
<dbReference type="GO" id="GO:0031591">
    <property type="term" value="P:wybutosine biosynthetic process"/>
    <property type="evidence" value="ECO:0007669"/>
    <property type="project" value="TreeGrafter"/>
</dbReference>
<dbReference type="Pfam" id="PF02475">
    <property type="entry name" value="TRM5-TYW2_MTfase"/>
    <property type="match status" value="1"/>
</dbReference>
<dbReference type="GO" id="GO:0008175">
    <property type="term" value="F:tRNA methyltransferase activity"/>
    <property type="evidence" value="ECO:0007669"/>
    <property type="project" value="TreeGrafter"/>
</dbReference>
<dbReference type="InterPro" id="IPR056743">
    <property type="entry name" value="TRM5-TYW2-like_MTfase"/>
</dbReference>
<feature type="domain" description="SAM-dependent methyltransferase TRM5/TYW2-type" evidence="4">
    <location>
        <begin position="1"/>
        <end position="242"/>
    </location>
</feature>
<comment type="caution">
    <text evidence="5">The sequence shown here is derived from an EMBL/GenBank/DDBJ whole genome shotgun (WGS) entry which is preliminary data.</text>
</comment>
<dbReference type="Gene3D" id="3.40.50.150">
    <property type="entry name" value="Vaccinia Virus protein VP39"/>
    <property type="match status" value="1"/>
</dbReference>
<organism evidence="5">
    <name type="scientific">mine drainage metagenome</name>
    <dbReference type="NCBI Taxonomy" id="410659"/>
    <lineage>
        <taxon>unclassified sequences</taxon>
        <taxon>metagenomes</taxon>
        <taxon>ecological metagenomes</taxon>
    </lineage>
</organism>
<dbReference type="GO" id="GO:0030488">
    <property type="term" value="P:tRNA methylation"/>
    <property type="evidence" value="ECO:0007669"/>
    <property type="project" value="TreeGrafter"/>
</dbReference>
<evidence type="ECO:0000256" key="2">
    <source>
        <dbReference type="ARBA" id="ARBA00022691"/>
    </source>
</evidence>
<dbReference type="EMBL" id="AUZY01004048">
    <property type="protein sequence ID" value="EQD65387.1"/>
    <property type="molecule type" value="Genomic_DNA"/>
</dbReference>
<dbReference type="AlphaFoldDB" id="T1B5W2"/>
<sequence>MPEALAPYSREVAEAYREELGVRNVLALDGGQEGEFRHPRIRSLLPGEGTETLHREAGLLWELDAAEVMFSPGNRHERERMAGLVRSGERVCDLFAGIGYFTLPMARRGSSCRFWAVEKNPVAFGYLVRNLARNGLSGRVRALLGDNRDMELPLASFDRVVMGYLPSSLPFLPRAVGLLDPGGGYVHAHLLAGSRDPEGEALEAFHRAAEQMDAEVLESVWHPVKAYGPGRVHGVVDARLRP</sequence>
<accession>T1B5W2</accession>
<protein>
    <recommendedName>
        <fullName evidence="4">SAM-dependent methyltransferase TRM5/TYW2-type domain-containing protein</fullName>
    </recommendedName>
</protein>
<keyword evidence="1 5" id="KW-0808">Transferase</keyword>
<evidence type="ECO:0000256" key="1">
    <source>
        <dbReference type="ARBA" id="ARBA00022679"/>
    </source>
</evidence>
<dbReference type="SUPFAM" id="SSF53335">
    <property type="entry name" value="S-adenosyl-L-methionine-dependent methyltransferases"/>
    <property type="match status" value="1"/>
</dbReference>
<keyword evidence="5" id="KW-0489">Methyltransferase</keyword>
<dbReference type="InterPro" id="IPR029063">
    <property type="entry name" value="SAM-dependent_MTases_sf"/>
</dbReference>
<dbReference type="PANTHER" id="PTHR23245">
    <property type="entry name" value="TRNA METHYLTRANSFERASE"/>
    <property type="match status" value="1"/>
</dbReference>
<proteinExistence type="predicted"/>
<keyword evidence="2" id="KW-0949">S-adenosyl-L-methionine</keyword>
<dbReference type="CDD" id="cd02440">
    <property type="entry name" value="AdoMet_MTases"/>
    <property type="match status" value="1"/>
</dbReference>
<evidence type="ECO:0000259" key="4">
    <source>
        <dbReference type="PROSITE" id="PS51684"/>
    </source>
</evidence>
<gene>
    <name evidence="5" type="ORF">B1B_06372</name>
</gene>
<evidence type="ECO:0000313" key="5">
    <source>
        <dbReference type="EMBL" id="EQD65387.1"/>
    </source>
</evidence>
<reference evidence="5" key="2">
    <citation type="journal article" date="2014" name="ISME J.">
        <title>Microbial stratification in low pH oxic and suboxic macroscopic growths along an acid mine drainage.</title>
        <authorList>
            <person name="Mendez-Garcia C."/>
            <person name="Mesa V."/>
            <person name="Sprenger R.R."/>
            <person name="Richter M."/>
            <person name="Diez M.S."/>
            <person name="Solano J."/>
            <person name="Bargiela R."/>
            <person name="Golyshina O.V."/>
            <person name="Manteca A."/>
            <person name="Ramos J.L."/>
            <person name="Gallego J.R."/>
            <person name="Llorente I."/>
            <person name="Martins Dos Santos V.A."/>
            <person name="Jensen O.N."/>
            <person name="Pelaez A.I."/>
            <person name="Sanchez J."/>
            <person name="Ferrer M."/>
        </authorList>
    </citation>
    <scope>NUCLEOTIDE SEQUENCE</scope>
</reference>
<dbReference type="PANTHER" id="PTHR23245:SF31">
    <property type="entry name" value="TRNA WYBUTOSINE-SYNTHESIZING PROTEIN 3 HOMOLOG"/>
    <property type="match status" value="1"/>
</dbReference>
<reference evidence="5" key="1">
    <citation type="submission" date="2013-08" db="EMBL/GenBank/DDBJ databases">
        <authorList>
            <person name="Mendez C."/>
            <person name="Richter M."/>
            <person name="Ferrer M."/>
            <person name="Sanchez J."/>
        </authorList>
    </citation>
    <scope>NUCLEOTIDE SEQUENCE</scope>
</reference>